<dbReference type="AlphaFoldDB" id="A0A197JFP9"/>
<dbReference type="InterPro" id="IPR026797">
    <property type="entry name" value="HAUS_6"/>
</dbReference>
<evidence type="ECO:0000256" key="1">
    <source>
        <dbReference type="SAM" id="Coils"/>
    </source>
</evidence>
<protein>
    <recommendedName>
        <fullName evidence="2">HAUS augmin-like complex subunit 6 N-terminal domain-containing protein</fullName>
    </recommendedName>
</protein>
<sequence>MSTTHPSTGTPPLHYLASAETIRSIFFTNLVLLGVHEYSSAFAQKPGRHHHLVETAATTAAHHGHNESRLGTLAPSFESQSMTRSISRQQHIQQPIIIDSYGCDASGNTRPLELHRHVLAKGHQSTKALEFILWFLFTRLDKTQTRDRFKECWPVIDRHDAREFRNVAFKWLEELRKDGCFGVGHQFARDDSSATFAGNNHTTNGNTGSLGLFLPTIRRSYLDESIGERTEQLVLVLSTYVLSTVIKKEQMMQGEGDRTLRELISHVPESSQDEAALLEMTDSQIVRQSQQFLRDVEKQKAIRMDWSLKSQEMCSRLNTISRELTNVESERRMFLVHQPHIADRTGLLSLEELRVLEDRWIEKINDQWRPILRFVELHVGRKDILQALLDADSSSGSSVLNGKRLQKEDLSMTLGQLTNHDSHSGPSVDLVSILKTWKHSLLQLESGAKQKGNSLEASPAVTQDSLESLSRSHAKQLVAIKGTRTRLENRLNEAIQRVERLTREKKTQERATPLELHRFRPLMTFARRQSQLLQPCFLPWLLPSLAIPCHPLAIATLGIG</sequence>
<dbReference type="GO" id="GO:0070652">
    <property type="term" value="C:HAUS complex"/>
    <property type="evidence" value="ECO:0007669"/>
    <property type="project" value="InterPro"/>
</dbReference>
<evidence type="ECO:0000313" key="3">
    <source>
        <dbReference type="EMBL" id="OAQ23239.1"/>
    </source>
</evidence>
<evidence type="ECO:0000259" key="2">
    <source>
        <dbReference type="Pfam" id="PF14661"/>
    </source>
</evidence>
<keyword evidence="1" id="KW-0175">Coiled coil</keyword>
<feature type="coiled-coil region" evidence="1">
    <location>
        <begin position="477"/>
        <end position="511"/>
    </location>
</feature>
<organism evidence="3 4">
    <name type="scientific">Linnemannia elongata AG-77</name>
    <dbReference type="NCBI Taxonomy" id="1314771"/>
    <lineage>
        <taxon>Eukaryota</taxon>
        <taxon>Fungi</taxon>
        <taxon>Fungi incertae sedis</taxon>
        <taxon>Mucoromycota</taxon>
        <taxon>Mortierellomycotina</taxon>
        <taxon>Mortierellomycetes</taxon>
        <taxon>Mortierellales</taxon>
        <taxon>Mortierellaceae</taxon>
        <taxon>Linnemannia</taxon>
    </lineage>
</organism>
<dbReference type="PANTHER" id="PTHR16151:SF2">
    <property type="entry name" value="HAUS AUGMIN-LIKE COMPLEX SUBUNIT 6"/>
    <property type="match status" value="1"/>
</dbReference>
<dbReference type="GO" id="GO:0051225">
    <property type="term" value="P:spindle assembly"/>
    <property type="evidence" value="ECO:0007669"/>
    <property type="project" value="InterPro"/>
</dbReference>
<dbReference type="Proteomes" id="UP000078512">
    <property type="component" value="Unassembled WGS sequence"/>
</dbReference>
<dbReference type="InterPro" id="IPR028163">
    <property type="entry name" value="HAUS_6_N"/>
</dbReference>
<name>A0A197JFP9_9FUNG</name>
<reference evidence="3 4" key="1">
    <citation type="submission" date="2016-05" db="EMBL/GenBank/DDBJ databases">
        <title>Genome sequencing reveals origins of a unique bacterial endosymbiosis in the earliest lineages of terrestrial Fungi.</title>
        <authorList>
            <consortium name="DOE Joint Genome Institute"/>
            <person name="Uehling J."/>
            <person name="Gryganskyi A."/>
            <person name="Hameed K."/>
            <person name="Tschaplinski T."/>
            <person name="Misztal P."/>
            <person name="Wu S."/>
            <person name="Desiro A."/>
            <person name="Vande Pol N."/>
            <person name="Du Z.-Y."/>
            <person name="Zienkiewicz A."/>
            <person name="Zienkiewicz K."/>
            <person name="Morin E."/>
            <person name="Tisserant E."/>
            <person name="Splivallo R."/>
            <person name="Hainaut M."/>
            <person name="Henrissat B."/>
            <person name="Ohm R."/>
            <person name="Kuo A."/>
            <person name="Yan J."/>
            <person name="Lipzen A."/>
            <person name="Nolan M."/>
            <person name="Labutti K."/>
            <person name="Barry K."/>
            <person name="Goldstein A."/>
            <person name="Labbe J."/>
            <person name="Schadt C."/>
            <person name="Tuskan G."/>
            <person name="Grigoriev I."/>
            <person name="Martin F."/>
            <person name="Vilgalys R."/>
            <person name="Bonito G."/>
        </authorList>
    </citation>
    <scope>NUCLEOTIDE SEQUENCE [LARGE SCALE GENOMIC DNA]</scope>
    <source>
        <strain evidence="3 4">AG-77</strain>
    </source>
</reference>
<keyword evidence="4" id="KW-1185">Reference proteome</keyword>
<dbReference type="GO" id="GO:1990498">
    <property type="term" value="C:mitotic spindle microtubule"/>
    <property type="evidence" value="ECO:0007669"/>
    <property type="project" value="TreeGrafter"/>
</dbReference>
<gene>
    <name evidence="3" type="ORF">K457DRAFT_238452</name>
</gene>
<dbReference type="PANTHER" id="PTHR16151">
    <property type="entry name" value="HAUS AUGMIN-LIKE COMPLEX SUBUNIT 6"/>
    <property type="match status" value="1"/>
</dbReference>
<evidence type="ECO:0000313" key="4">
    <source>
        <dbReference type="Proteomes" id="UP000078512"/>
    </source>
</evidence>
<feature type="domain" description="HAUS augmin-like complex subunit 6 N-terminal" evidence="2">
    <location>
        <begin position="124"/>
        <end position="179"/>
    </location>
</feature>
<dbReference type="STRING" id="1314771.A0A197JFP9"/>
<feature type="domain" description="HAUS augmin-like complex subunit 6 N-terminal" evidence="2">
    <location>
        <begin position="214"/>
        <end position="333"/>
    </location>
</feature>
<dbReference type="OrthoDB" id="5575722at2759"/>
<accession>A0A197JFP9</accession>
<dbReference type="GO" id="GO:0008017">
    <property type="term" value="F:microtubule binding"/>
    <property type="evidence" value="ECO:0007669"/>
    <property type="project" value="TreeGrafter"/>
</dbReference>
<dbReference type="EMBL" id="KV442125">
    <property type="protein sequence ID" value="OAQ23239.1"/>
    <property type="molecule type" value="Genomic_DNA"/>
</dbReference>
<proteinExistence type="predicted"/>
<dbReference type="Pfam" id="PF14661">
    <property type="entry name" value="HAUS6_N"/>
    <property type="match status" value="2"/>
</dbReference>